<evidence type="ECO:0000313" key="5">
    <source>
        <dbReference type="Proteomes" id="UP000681720"/>
    </source>
</evidence>
<evidence type="ECO:0000313" key="3">
    <source>
        <dbReference type="EMBL" id="CAF5110556.1"/>
    </source>
</evidence>
<dbReference type="PANTHER" id="PTHR46576">
    <property type="entry name" value="BROMO ADJACENT HOMOLOGY DOMAIN-CONTAINING 1 PROTEIN"/>
    <property type="match status" value="1"/>
</dbReference>
<dbReference type="PROSITE" id="PS51038">
    <property type="entry name" value="BAH"/>
    <property type="match status" value="1"/>
</dbReference>
<gene>
    <name evidence="3" type="ORF">BYL167_LOCUS65628</name>
    <name evidence="4" type="ORF">GIL414_LOCUS74766</name>
</gene>
<dbReference type="GO" id="GO:0000976">
    <property type="term" value="F:transcription cis-regulatory region binding"/>
    <property type="evidence" value="ECO:0007669"/>
    <property type="project" value="TreeGrafter"/>
</dbReference>
<dbReference type="InterPro" id="IPR053032">
    <property type="entry name" value="BAH_domain-containing"/>
</dbReference>
<dbReference type="InterPro" id="IPR043151">
    <property type="entry name" value="BAH_sf"/>
</dbReference>
<dbReference type="GO" id="GO:0003682">
    <property type="term" value="F:chromatin binding"/>
    <property type="evidence" value="ECO:0007669"/>
    <property type="project" value="InterPro"/>
</dbReference>
<evidence type="ECO:0000259" key="2">
    <source>
        <dbReference type="PROSITE" id="PS51038"/>
    </source>
</evidence>
<comment type="caution">
    <text evidence="4">The sequence shown here is derived from an EMBL/GenBank/DDBJ whole genome shotgun (WGS) entry which is preliminary data.</text>
</comment>
<dbReference type="Pfam" id="PF01426">
    <property type="entry name" value="BAH"/>
    <property type="match status" value="1"/>
</dbReference>
<dbReference type="EMBL" id="CAJOBH010241398">
    <property type="protein sequence ID" value="CAF5110556.1"/>
    <property type="molecule type" value="Genomic_DNA"/>
</dbReference>
<dbReference type="Gene3D" id="2.30.30.490">
    <property type="match status" value="1"/>
</dbReference>
<dbReference type="GO" id="GO:0031507">
    <property type="term" value="P:heterochromatin formation"/>
    <property type="evidence" value="ECO:0007669"/>
    <property type="project" value="TreeGrafter"/>
</dbReference>
<organism evidence="4 5">
    <name type="scientific">Rotaria magnacalcarata</name>
    <dbReference type="NCBI Taxonomy" id="392030"/>
    <lineage>
        <taxon>Eukaryota</taxon>
        <taxon>Metazoa</taxon>
        <taxon>Spiralia</taxon>
        <taxon>Gnathifera</taxon>
        <taxon>Rotifera</taxon>
        <taxon>Eurotatoria</taxon>
        <taxon>Bdelloidea</taxon>
        <taxon>Philodinida</taxon>
        <taxon>Philodinidae</taxon>
        <taxon>Rotaria</taxon>
    </lineage>
</organism>
<dbReference type="GO" id="GO:0045892">
    <property type="term" value="P:negative regulation of DNA-templated transcription"/>
    <property type="evidence" value="ECO:0007669"/>
    <property type="project" value="TreeGrafter"/>
</dbReference>
<reference evidence="4" key="1">
    <citation type="submission" date="2021-02" db="EMBL/GenBank/DDBJ databases">
        <authorList>
            <person name="Nowell W R."/>
        </authorList>
    </citation>
    <scope>NUCLEOTIDE SEQUENCE</scope>
</reference>
<evidence type="ECO:0000313" key="4">
    <source>
        <dbReference type="EMBL" id="CAF5195683.1"/>
    </source>
</evidence>
<dbReference type="Proteomes" id="UP000681967">
    <property type="component" value="Unassembled WGS sequence"/>
</dbReference>
<sequence>PPTYRECYSSIRHVKEKDIINSDDCVLLRPENAEHNGEIQMSLIWYYHPKHSELPARVKEHFLPNEVLASKYWDCVNVACIEDKCYVLNANEYNRYYVREKIPDLFEHPESVEQLKSLLNRNTATIHHRLLPSNSVDNQNIFFCRYVYDYRAKRILKNPSLNNPNTNPATTSTTTTTTTTTINTTTTISVPTAARM</sequence>
<dbReference type="Proteomes" id="UP000681720">
    <property type="component" value="Unassembled WGS sequence"/>
</dbReference>
<feature type="compositionally biased region" description="Low complexity" evidence="1">
    <location>
        <begin position="162"/>
        <end position="196"/>
    </location>
</feature>
<evidence type="ECO:0000256" key="1">
    <source>
        <dbReference type="SAM" id="MobiDB-lite"/>
    </source>
</evidence>
<dbReference type="EMBL" id="CAJOBJ010341559">
    <property type="protein sequence ID" value="CAF5195683.1"/>
    <property type="molecule type" value="Genomic_DNA"/>
</dbReference>
<feature type="domain" description="BAH" evidence="2">
    <location>
        <begin position="6"/>
        <end position="159"/>
    </location>
</feature>
<dbReference type="AlphaFoldDB" id="A0A8S3IFW2"/>
<dbReference type="PANTHER" id="PTHR46576:SF1">
    <property type="entry name" value="BROMO ADJACENT HOMOLOGY DOMAIN-CONTAINING 1 PROTEIN"/>
    <property type="match status" value="1"/>
</dbReference>
<dbReference type="InterPro" id="IPR001025">
    <property type="entry name" value="BAH_dom"/>
</dbReference>
<feature type="non-terminal residue" evidence="4">
    <location>
        <position position="1"/>
    </location>
</feature>
<accession>A0A8S3IFW2</accession>
<dbReference type="GO" id="GO:0005677">
    <property type="term" value="C:chromatin silencing complex"/>
    <property type="evidence" value="ECO:0007669"/>
    <property type="project" value="TreeGrafter"/>
</dbReference>
<name>A0A8S3IFW2_9BILA</name>
<proteinExistence type="predicted"/>
<feature type="region of interest" description="Disordered" evidence="1">
    <location>
        <begin position="159"/>
        <end position="196"/>
    </location>
</feature>
<protein>
    <recommendedName>
        <fullName evidence="2">BAH domain-containing protein</fullName>
    </recommendedName>
</protein>